<keyword evidence="5" id="KW-0560">Oxidoreductase</keyword>
<evidence type="ECO:0000256" key="1">
    <source>
        <dbReference type="ARBA" id="ARBA00005466"/>
    </source>
</evidence>
<keyword evidence="3 6" id="KW-0732">Signal</keyword>
<dbReference type="InterPro" id="IPR016166">
    <property type="entry name" value="FAD-bd_PCMH"/>
</dbReference>
<dbReference type="InterPro" id="IPR036318">
    <property type="entry name" value="FAD-bd_PCMH-like_sf"/>
</dbReference>
<evidence type="ECO:0000256" key="3">
    <source>
        <dbReference type="ARBA" id="ARBA00022729"/>
    </source>
</evidence>
<keyword evidence="4" id="KW-0274">FAD</keyword>
<organism evidence="8 9">
    <name type="scientific">Aspergillus novofumigatus (strain IBT 16806)</name>
    <dbReference type="NCBI Taxonomy" id="1392255"/>
    <lineage>
        <taxon>Eukaryota</taxon>
        <taxon>Fungi</taxon>
        <taxon>Dikarya</taxon>
        <taxon>Ascomycota</taxon>
        <taxon>Pezizomycotina</taxon>
        <taxon>Eurotiomycetes</taxon>
        <taxon>Eurotiomycetidae</taxon>
        <taxon>Eurotiales</taxon>
        <taxon>Aspergillaceae</taxon>
        <taxon>Aspergillus</taxon>
        <taxon>Aspergillus subgen. Fumigati</taxon>
    </lineage>
</organism>
<comment type="similarity">
    <text evidence="1">Belongs to the oxygen-dependent FAD-linked oxidoreductase family.</text>
</comment>
<accession>A0A2I1BVC7</accession>
<dbReference type="InterPro" id="IPR016169">
    <property type="entry name" value="FAD-bd_PCMH_sub2"/>
</dbReference>
<protein>
    <submittedName>
        <fullName evidence="8">FAD binding domain protein</fullName>
    </submittedName>
</protein>
<comment type="caution">
    <text evidence="8">The sequence shown here is derived from an EMBL/GenBank/DDBJ whole genome shotgun (WGS) entry which is preliminary data.</text>
</comment>
<name>A0A2I1BVC7_ASPN1</name>
<dbReference type="Pfam" id="PF01565">
    <property type="entry name" value="FAD_binding_4"/>
    <property type="match status" value="1"/>
</dbReference>
<dbReference type="GO" id="GO:0071949">
    <property type="term" value="F:FAD binding"/>
    <property type="evidence" value="ECO:0007669"/>
    <property type="project" value="InterPro"/>
</dbReference>
<gene>
    <name evidence="8" type="ORF">P174DRAFT_379238</name>
</gene>
<dbReference type="SUPFAM" id="SSF55103">
    <property type="entry name" value="FAD-linked oxidases, C-terminal domain"/>
    <property type="match status" value="1"/>
</dbReference>
<dbReference type="Proteomes" id="UP000234474">
    <property type="component" value="Unassembled WGS sequence"/>
</dbReference>
<keyword evidence="2" id="KW-0285">Flavoprotein</keyword>
<evidence type="ECO:0000313" key="9">
    <source>
        <dbReference type="Proteomes" id="UP000234474"/>
    </source>
</evidence>
<dbReference type="InterPro" id="IPR016164">
    <property type="entry name" value="FAD-linked_Oxase-like_C"/>
</dbReference>
<evidence type="ECO:0000313" key="8">
    <source>
        <dbReference type="EMBL" id="PKX89314.1"/>
    </source>
</evidence>
<dbReference type="Gene3D" id="3.30.465.10">
    <property type="match status" value="1"/>
</dbReference>
<feature type="chain" id="PRO_5014152978" evidence="6">
    <location>
        <begin position="17"/>
        <end position="486"/>
    </location>
</feature>
<proteinExistence type="inferred from homology"/>
<evidence type="ECO:0000259" key="7">
    <source>
        <dbReference type="PROSITE" id="PS51387"/>
    </source>
</evidence>
<feature type="signal peptide" evidence="6">
    <location>
        <begin position="1"/>
        <end position="16"/>
    </location>
</feature>
<evidence type="ECO:0000256" key="6">
    <source>
        <dbReference type="SAM" id="SignalP"/>
    </source>
</evidence>
<dbReference type="RefSeq" id="XP_024677909.1">
    <property type="nucleotide sequence ID" value="XM_024822895.1"/>
</dbReference>
<evidence type="ECO:0000256" key="4">
    <source>
        <dbReference type="ARBA" id="ARBA00022827"/>
    </source>
</evidence>
<dbReference type="VEuPathDB" id="FungiDB:P174DRAFT_379238"/>
<dbReference type="GO" id="GO:0016491">
    <property type="term" value="F:oxidoreductase activity"/>
    <property type="evidence" value="ECO:0007669"/>
    <property type="project" value="UniProtKB-KW"/>
</dbReference>
<feature type="domain" description="FAD-binding PCMH-type" evidence="7">
    <location>
        <begin position="54"/>
        <end position="227"/>
    </location>
</feature>
<dbReference type="OrthoDB" id="415825at2759"/>
<sequence>MFLLVVFLLFASATSSLETSDIAAIFGPVLSPEAQIYFPADPDYNKQVKQRWSTFASPSYIATIKPATEQDVQNTVKAASQNGISFLATGGGHNTKVEFLKVRNVVNIDMSGLNSTELDTENNLLTVGSGTMNFQLYAELYKAGKELPIANPPCINVVGSTIGAGLGQLEGIHGLLIDSLLSVRLVTASGELITVSNDEHPDLFWAIRGAGANFGIVTSATYQVYNATNGGQVLNVDYEFPAAANRSLFEFLRSLDNERLESFVYVITLSYNQTIKEPSIIVTTEYQGPQEDVQPYIDRLVALNPTKWSNQTIPWDIMVTVNGFGEGTAVCIEGDHASTYHLGLATTDVSTFESAFEKYVSFSAKNPWYRGRLVIERYATEVAMAVPTSQWGVFPWRDIKTQLIFLNYFDDASHDDEVHAFIQPIRENFQKTSGFKEQHTYVNFAYGDEGPEVWYGAHNLPRLVELKQKWDPTNQFGPGAPVPLSL</sequence>
<dbReference type="InterPro" id="IPR012951">
    <property type="entry name" value="BBE"/>
</dbReference>
<dbReference type="STRING" id="1392255.A0A2I1BVC7"/>
<dbReference type="SUPFAM" id="SSF56176">
    <property type="entry name" value="FAD-binding/transporter-associated domain-like"/>
    <property type="match status" value="1"/>
</dbReference>
<reference evidence="9" key="1">
    <citation type="journal article" date="2018" name="Proc. Natl. Acad. Sci. U.S.A.">
        <title>Linking secondary metabolites to gene clusters through genome sequencing of six diverse Aspergillus species.</title>
        <authorList>
            <person name="Kaerboelling I."/>
            <person name="Vesth T.C."/>
            <person name="Frisvad J.C."/>
            <person name="Nybo J.L."/>
            <person name="Theobald S."/>
            <person name="Kuo A."/>
            <person name="Bowyer P."/>
            <person name="Matsuda Y."/>
            <person name="Mondo S."/>
            <person name="Lyhne E.K."/>
            <person name="Kogle M.E."/>
            <person name="Clum A."/>
            <person name="Lipzen A."/>
            <person name="Salamov A."/>
            <person name="Ngan C.Y."/>
            <person name="Daum C."/>
            <person name="Chiniquy J."/>
            <person name="Barry K."/>
            <person name="LaButti K."/>
            <person name="Haridas S."/>
            <person name="Simmons B.A."/>
            <person name="Magnuson J.K."/>
            <person name="Mortensen U.H."/>
            <person name="Larsen T.O."/>
            <person name="Grigoriev I.V."/>
            <person name="Baker S.E."/>
            <person name="Andersen M.R."/>
        </authorList>
    </citation>
    <scope>NUCLEOTIDE SEQUENCE [LARGE SCALE GENOMIC DNA]</scope>
    <source>
        <strain evidence="9">IBT 16806</strain>
    </source>
</reference>
<dbReference type="InterPro" id="IPR006094">
    <property type="entry name" value="Oxid_FAD_bind_N"/>
</dbReference>
<dbReference type="PROSITE" id="PS51387">
    <property type="entry name" value="FAD_PCMH"/>
    <property type="match status" value="1"/>
</dbReference>
<evidence type="ECO:0000256" key="2">
    <source>
        <dbReference type="ARBA" id="ARBA00022630"/>
    </source>
</evidence>
<dbReference type="EMBL" id="MSZS01000010">
    <property type="protein sequence ID" value="PKX89314.1"/>
    <property type="molecule type" value="Genomic_DNA"/>
</dbReference>
<dbReference type="OMA" id="FENHHSY"/>
<dbReference type="GeneID" id="36530221"/>
<dbReference type="PANTHER" id="PTHR42973">
    <property type="entry name" value="BINDING OXIDOREDUCTASE, PUTATIVE (AFU_ORTHOLOGUE AFUA_1G17690)-RELATED"/>
    <property type="match status" value="1"/>
</dbReference>
<evidence type="ECO:0000256" key="5">
    <source>
        <dbReference type="ARBA" id="ARBA00023002"/>
    </source>
</evidence>
<dbReference type="PANTHER" id="PTHR42973:SF32">
    <property type="entry name" value="FAD-LINKED OXIDOREDUCTASE AFOF"/>
    <property type="match status" value="1"/>
</dbReference>
<dbReference type="Gene3D" id="3.40.462.20">
    <property type="match status" value="1"/>
</dbReference>
<dbReference type="Pfam" id="PF08031">
    <property type="entry name" value="BBE"/>
    <property type="match status" value="1"/>
</dbReference>
<keyword evidence="9" id="KW-1185">Reference proteome</keyword>
<dbReference type="AlphaFoldDB" id="A0A2I1BVC7"/>
<dbReference type="InterPro" id="IPR050416">
    <property type="entry name" value="FAD-linked_Oxidoreductase"/>
</dbReference>